<accession>A0A9Q4C693</accession>
<keyword evidence="3" id="KW-1185">Reference proteome</keyword>
<sequence length="116" mass="13550">MLDEHVSRVFETVLSQHGYEVCQAKDRFGEETVDEELLNWCHENSFFLITNNAADFEELHEELSHEGVFLYRDQDLIDRDPEGTARAVEQAVEQYGVDGLENEVVTLDDWYDWLHG</sequence>
<proteinExistence type="predicted"/>
<name>A0A9Q4C693_9EURY</name>
<gene>
    <name evidence="2" type="ORF">EGH25_07385</name>
</gene>
<evidence type="ECO:0000313" key="2">
    <source>
        <dbReference type="EMBL" id="MCX2819174.1"/>
    </source>
</evidence>
<dbReference type="Pfam" id="PF18480">
    <property type="entry name" value="DUF5615"/>
    <property type="match status" value="1"/>
</dbReference>
<reference evidence="2" key="1">
    <citation type="submission" date="2022-09" db="EMBL/GenBank/DDBJ databases">
        <title>Haloadaptaus new haloarchaeum isolated from saline soil.</title>
        <authorList>
            <person name="Duran-Viseras A."/>
            <person name="Sanchez-Porro C."/>
            <person name="Ventosa A."/>
        </authorList>
    </citation>
    <scope>NUCLEOTIDE SEQUENCE</scope>
    <source>
        <strain evidence="2">F3-133</strain>
    </source>
</reference>
<dbReference type="InterPro" id="IPR041049">
    <property type="entry name" value="DUF5615"/>
</dbReference>
<evidence type="ECO:0000313" key="3">
    <source>
        <dbReference type="Proteomes" id="UP001149411"/>
    </source>
</evidence>
<evidence type="ECO:0000259" key="1">
    <source>
        <dbReference type="Pfam" id="PF18480"/>
    </source>
</evidence>
<comment type="caution">
    <text evidence="2">The sequence shown here is derived from an EMBL/GenBank/DDBJ whole genome shotgun (WGS) entry which is preliminary data.</text>
</comment>
<dbReference type="EMBL" id="RKLV01000006">
    <property type="protein sequence ID" value="MCX2819174.1"/>
    <property type="molecule type" value="Genomic_DNA"/>
</dbReference>
<dbReference type="RefSeq" id="WP_266087225.1">
    <property type="nucleotide sequence ID" value="NZ_RKLV01000006.1"/>
</dbReference>
<dbReference type="Proteomes" id="UP001149411">
    <property type="component" value="Unassembled WGS sequence"/>
</dbReference>
<organism evidence="2 3">
    <name type="scientific">Halorutilus salinus</name>
    <dbReference type="NCBI Taxonomy" id="2487751"/>
    <lineage>
        <taxon>Archaea</taxon>
        <taxon>Methanobacteriati</taxon>
        <taxon>Methanobacteriota</taxon>
        <taxon>Stenosarchaea group</taxon>
        <taxon>Halobacteria</taxon>
        <taxon>Halorutilales</taxon>
        <taxon>Halorutilaceae</taxon>
        <taxon>Halorutilus</taxon>
    </lineage>
</organism>
<dbReference type="AlphaFoldDB" id="A0A9Q4C693"/>
<protein>
    <submittedName>
        <fullName evidence="2">DUF5615 family PIN-like protein</fullName>
    </submittedName>
</protein>
<feature type="domain" description="DUF5615" evidence="1">
    <location>
        <begin position="2"/>
        <end position="108"/>
    </location>
</feature>